<feature type="transmembrane region" description="Helical" evidence="1">
    <location>
        <begin position="261"/>
        <end position="279"/>
    </location>
</feature>
<dbReference type="Pfam" id="PF09925">
    <property type="entry name" value="DUF2157"/>
    <property type="match status" value="1"/>
</dbReference>
<reference evidence="3" key="1">
    <citation type="submission" date="2023-03" db="EMBL/GenBank/DDBJ databases">
        <title>Andean soil-derived lignocellulolytic bacterial consortium as a source of novel taxa and putative plastic-active enzymes.</title>
        <authorList>
            <person name="Diaz-Garcia L."/>
            <person name="Chuvochina M."/>
            <person name="Feuerriegel G."/>
            <person name="Bunk B."/>
            <person name="Sproer C."/>
            <person name="Streit W.R."/>
            <person name="Rodriguez L.M."/>
            <person name="Overmann J."/>
            <person name="Jimenez D.J."/>
        </authorList>
    </citation>
    <scope>NUCLEOTIDE SEQUENCE</scope>
    <source>
        <strain evidence="3">MAG 7</strain>
    </source>
</reference>
<feature type="transmembrane region" description="Helical" evidence="1">
    <location>
        <begin position="103"/>
        <end position="121"/>
    </location>
</feature>
<gene>
    <name evidence="3" type="ORF">P0Y53_06825</name>
</gene>
<accession>A0AAJ5WV90</accession>
<feature type="domain" description="DUF2157" evidence="2">
    <location>
        <begin position="40"/>
        <end position="151"/>
    </location>
</feature>
<sequence length="317" mass="35548">MKHIQRKDIHIISRHSNLNETAIRKVLEEQVYNDQASWKKFLRLFFISLGIGFTVAGIVFFFAYNWANLHKFAKIGLIEGLLITTTALALLPKLQLTTRNIILTGATVLVGVLYAVFGQVYQTGANAYDFFLAWTVFASLWVLVANFAPLWLLYLVLINTTLLLYAQQVANYWPDALEPTILFFINTAVLVTAILLVRYRKAIVPAWFLQIVALGCASYATLGIVNGIFDRYLGVLPVLGALTAIAYGAGIWFGLKTRDRFYLSIIAFSLITIVAALLLKISYQAGMLLLVGLFVVASVTLVIKYLIDLQQKWKNEQ</sequence>
<feature type="transmembrane region" description="Helical" evidence="1">
    <location>
        <begin position="235"/>
        <end position="254"/>
    </location>
</feature>
<dbReference type="Proteomes" id="UP001220610">
    <property type="component" value="Chromosome"/>
</dbReference>
<feature type="transmembrane region" description="Helical" evidence="1">
    <location>
        <begin position="127"/>
        <end position="144"/>
    </location>
</feature>
<dbReference type="EMBL" id="CP119311">
    <property type="protein sequence ID" value="WEK37208.1"/>
    <property type="molecule type" value="Genomic_DNA"/>
</dbReference>
<evidence type="ECO:0000313" key="4">
    <source>
        <dbReference type="Proteomes" id="UP001220610"/>
    </source>
</evidence>
<evidence type="ECO:0000259" key="2">
    <source>
        <dbReference type="Pfam" id="PF09925"/>
    </source>
</evidence>
<name>A0AAJ5WV90_9BACT</name>
<evidence type="ECO:0000313" key="3">
    <source>
        <dbReference type="EMBL" id="WEK37208.1"/>
    </source>
</evidence>
<keyword evidence="1" id="KW-1133">Transmembrane helix</keyword>
<feature type="transmembrane region" description="Helical" evidence="1">
    <location>
        <begin position="181"/>
        <end position="199"/>
    </location>
</feature>
<keyword evidence="1" id="KW-0812">Transmembrane</keyword>
<proteinExistence type="predicted"/>
<feature type="transmembrane region" description="Helical" evidence="1">
    <location>
        <begin position="206"/>
        <end position="229"/>
    </location>
</feature>
<protein>
    <submittedName>
        <fullName evidence="3">DUF2157 domain-containing protein</fullName>
    </submittedName>
</protein>
<dbReference type="InterPro" id="IPR018677">
    <property type="entry name" value="DUF2157"/>
</dbReference>
<feature type="transmembrane region" description="Helical" evidence="1">
    <location>
        <begin position="44"/>
        <end position="66"/>
    </location>
</feature>
<organism evidence="3 4">
    <name type="scientific">Candidatus Pseudobacter hemicellulosilyticus</name>
    <dbReference type="NCBI Taxonomy" id="3121375"/>
    <lineage>
        <taxon>Bacteria</taxon>
        <taxon>Pseudomonadati</taxon>
        <taxon>Bacteroidota</taxon>
        <taxon>Chitinophagia</taxon>
        <taxon>Chitinophagales</taxon>
        <taxon>Chitinophagaceae</taxon>
        <taxon>Pseudobacter</taxon>
    </lineage>
</organism>
<feature type="transmembrane region" description="Helical" evidence="1">
    <location>
        <begin position="285"/>
        <end position="307"/>
    </location>
</feature>
<evidence type="ECO:0000256" key="1">
    <source>
        <dbReference type="SAM" id="Phobius"/>
    </source>
</evidence>
<dbReference type="AlphaFoldDB" id="A0AAJ5WV90"/>
<keyword evidence="1" id="KW-0472">Membrane</keyword>